<sequence length="331" mass="37485">MQLYLIARLFVQGQDDGSILPDNYFAVAFQSFDIGIFVSRLNLILQCKTMDARHLRAEIVAITPFIHDRSYRTHIVESRVHVELVASVKRILIKSAKQKTNKRFQAQEDDAHEADAETGMSDAIISSLLHCCGHFLWKLLELSRDGDGGDLLLDLIRNTAMMEICAAAMQLLNRRSCMAAIETPWHCILIMVGYLLHPSHRSRFPLLDSVPHFFYHGLAQAVKTVIERIAMPVLVSLTSEGGDQCSDVSHSDYSGSLGPRRRQRRVGARELHRAEEMLQHQMSIPQIRNLSTRYAEEVDMRGMSFCFLLRQRVPDNGLAVSQGGVQEDENR</sequence>
<gene>
    <name evidence="2" type="ORF">D9613_008584</name>
</gene>
<name>A0A8H4VQR5_9AGAR</name>
<feature type="region of interest" description="Disordered" evidence="1">
    <location>
        <begin position="246"/>
        <end position="265"/>
    </location>
</feature>
<keyword evidence="3" id="KW-1185">Reference proteome</keyword>
<proteinExistence type="predicted"/>
<comment type="caution">
    <text evidence="2">The sequence shown here is derived from an EMBL/GenBank/DDBJ whole genome shotgun (WGS) entry which is preliminary data.</text>
</comment>
<dbReference type="AlphaFoldDB" id="A0A8H4VQR5"/>
<evidence type="ECO:0000313" key="2">
    <source>
        <dbReference type="EMBL" id="KAF4616890.1"/>
    </source>
</evidence>
<evidence type="ECO:0000256" key="1">
    <source>
        <dbReference type="SAM" id="MobiDB-lite"/>
    </source>
</evidence>
<accession>A0A8H4VQR5</accession>
<reference evidence="2 3" key="1">
    <citation type="submission" date="2019-12" db="EMBL/GenBank/DDBJ databases">
        <authorList>
            <person name="Floudas D."/>
            <person name="Bentzer J."/>
            <person name="Ahren D."/>
            <person name="Johansson T."/>
            <person name="Persson P."/>
            <person name="Tunlid A."/>
        </authorList>
    </citation>
    <scope>NUCLEOTIDE SEQUENCE [LARGE SCALE GENOMIC DNA]</scope>
    <source>
        <strain evidence="2 3">CBS 102.39</strain>
    </source>
</reference>
<organism evidence="2 3">
    <name type="scientific">Agrocybe pediades</name>
    <dbReference type="NCBI Taxonomy" id="84607"/>
    <lineage>
        <taxon>Eukaryota</taxon>
        <taxon>Fungi</taxon>
        <taxon>Dikarya</taxon>
        <taxon>Basidiomycota</taxon>
        <taxon>Agaricomycotina</taxon>
        <taxon>Agaricomycetes</taxon>
        <taxon>Agaricomycetidae</taxon>
        <taxon>Agaricales</taxon>
        <taxon>Agaricineae</taxon>
        <taxon>Strophariaceae</taxon>
        <taxon>Agrocybe</taxon>
    </lineage>
</organism>
<evidence type="ECO:0000313" key="3">
    <source>
        <dbReference type="Proteomes" id="UP000521872"/>
    </source>
</evidence>
<dbReference type="Proteomes" id="UP000521872">
    <property type="component" value="Unassembled WGS sequence"/>
</dbReference>
<protein>
    <submittedName>
        <fullName evidence="2">Uncharacterized protein</fullName>
    </submittedName>
</protein>
<dbReference type="EMBL" id="JAACJL010000031">
    <property type="protein sequence ID" value="KAF4616890.1"/>
    <property type="molecule type" value="Genomic_DNA"/>
</dbReference>